<feature type="compositionally biased region" description="Acidic residues" evidence="2">
    <location>
        <begin position="46"/>
        <end position="57"/>
    </location>
</feature>
<dbReference type="OrthoDB" id="21124at2759"/>
<gene>
    <name evidence="4" type="ORF">EUTSA_v10027557mg</name>
</gene>
<dbReference type="GO" id="GO:0009742">
    <property type="term" value="P:brassinosteroid mediated signaling pathway"/>
    <property type="evidence" value="ECO:0007669"/>
    <property type="project" value="InterPro"/>
</dbReference>
<dbReference type="PROSITE" id="PS51319">
    <property type="entry name" value="TFIIS_N"/>
    <property type="match status" value="1"/>
</dbReference>
<dbReference type="Gene3D" id="1.20.930.10">
    <property type="entry name" value="Conserved domain common to transcription factors TFIIS, elongin A, CRSP70"/>
    <property type="match status" value="1"/>
</dbReference>
<proteinExistence type="predicted"/>
<dbReference type="GO" id="GO:0032784">
    <property type="term" value="P:regulation of DNA-templated transcription elongation"/>
    <property type="evidence" value="ECO:0007669"/>
    <property type="project" value="InterPro"/>
</dbReference>
<dbReference type="InterPro" id="IPR035441">
    <property type="entry name" value="TFIIS/LEDGF_dom_sf"/>
</dbReference>
<accession>V4LXV1</accession>
<dbReference type="KEGG" id="eus:EUTSA_v10027557mg"/>
<dbReference type="InterPro" id="IPR017923">
    <property type="entry name" value="TFIIS_N"/>
</dbReference>
<name>V4LXV1_EUTSA</name>
<reference evidence="4 5" key="1">
    <citation type="journal article" date="2013" name="Front. Plant Sci.">
        <title>The Reference Genome of the Halophytic Plant Eutrema salsugineum.</title>
        <authorList>
            <person name="Yang R."/>
            <person name="Jarvis D.E."/>
            <person name="Chen H."/>
            <person name="Beilstein M.A."/>
            <person name="Grimwood J."/>
            <person name="Jenkins J."/>
            <person name="Shu S."/>
            <person name="Prochnik S."/>
            <person name="Xin M."/>
            <person name="Ma C."/>
            <person name="Schmutz J."/>
            <person name="Wing R.A."/>
            <person name="Mitchell-Olds T."/>
            <person name="Schumaker K.S."/>
            <person name="Wang X."/>
        </authorList>
    </citation>
    <scope>NUCLEOTIDE SEQUENCE [LARGE SCALE GENOMIC DNA]</scope>
</reference>
<dbReference type="PANTHER" id="PTHR47350:SF5">
    <property type="entry name" value="PROTEIN IWS1 HOMOLOG 2"/>
    <property type="match status" value="1"/>
</dbReference>
<dbReference type="GO" id="GO:0005634">
    <property type="term" value="C:nucleus"/>
    <property type="evidence" value="ECO:0007669"/>
    <property type="project" value="UniProtKB-SubCell"/>
</dbReference>
<evidence type="ECO:0000259" key="3">
    <source>
        <dbReference type="PROSITE" id="PS51319"/>
    </source>
</evidence>
<evidence type="ECO:0000313" key="5">
    <source>
        <dbReference type="Proteomes" id="UP000030689"/>
    </source>
</evidence>
<feature type="domain" description="TFIIS N-terminal" evidence="3">
    <location>
        <begin position="223"/>
        <end position="308"/>
    </location>
</feature>
<evidence type="ECO:0000256" key="2">
    <source>
        <dbReference type="SAM" id="MobiDB-lite"/>
    </source>
</evidence>
<dbReference type="EMBL" id="KI517384">
    <property type="protein sequence ID" value="ESQ55480.1"/>
    <property type="molecule type" value="Genomic_DNA"/>
</dbReference>
<dbReference type="Proteomes" id="UP000030689">
    <property type="component" value="Unassembled WGS sequence"/>
</dbReference>
<feature type="region of interest" description="Disordered" evidence="2">
    <location>
        <begin position="22"/>
        <end position="141"/>
    </location>
</feature>
<feature type="compositionally biased region" description="Basic residues" evidence="2">
    <location>
        <begin position="28"/>
        <end position="39"/>
    </location>
</feature>
<dbReference type="STRING" id="72664.V4LXV1"/>
<evidence type="ECO:0000313" key="4">
    <source>
        <dbReference type="EMBL" id="ESQ55480.1"/>
    </source>
</evidence>
<dbReference type="PANTHER" id="PTHR47350">
    <property type="entry name" value="PROTEIN IWS1 HOMOLOG 1"/>
    <property type="match status" value="1"/>
</dbReference>
<comment type="subcellular location">
    <subcellularLocation>
        <location evidence="1">Nucleus</location>
    </subcellularLocation>
</comment>
<sequence length="414" mass="47970">MQTLSSSSNELVNDFEEVLKDCEEKKPKLPRRRLNKKRISVPELVHEEDEENLDDFVEPTTAVSNDKVGKKRQRKEKDESGLERTKNKKKKKKKQDSVRDDLENSLEINEMWDSITNNNNNNNSSKDGDSVAANRSKKNEVDDEIEKLFKSMKKKSKAEKNNAEIAMQVEQVMANLELAVEDDVELNKEGKPAINKLMKLPLLTEALSKKPLQAEFLDHGVLNLLKNWLEPLPDGSLPNINIRTAVLKILNDLRIVDVDQQHCRREQLIKSGLGKVIMFLSKSDEETTFNRRLAHDLVNKWGRIIYDKSTRYKDMYSQEEREEHQQMLLRRQNKTAPKVYETKARDFDIDVDFSEEPKSKLARSKEVGRARVPTAISMDFSIRPKPKFDKDLEARARMQMDNKSIHEKVSTVLL</sequence>
<evidence type="ECO:0000256" key="1">
    <source>
        <dbReference type="PROSITE-ProRule" id="PRU00649"/>
    </source>
</evidence>
<feature type="compositionally biased region" description="Basic and acidic residues" evidence="2">
    <location>
        <begin position="75"/>
        <end position="85"/>
    </location>
</feature>
<keyword evidence="5" id="KW-1185">Reference proteome</keyword>
<dbReference type="InterPro" id="IPR044204">
    <property type="entry name" value="IWS1/2"/>
</dbReference>
<dbReference type="Pfam" id="PF08711">
    <property type="entry name" value="Med26"/>
    <property type="match status" value="1"/>
</dbReference>
<dbReference type="AlphaFoldDB" id="V4LXV1"/>
<dbReference type="eggNOG" id="KOG1793">
    <property type="taxonomic scope" value="Eukaryota"/>
</dbReference>
<dbReference type="Gramene" id="ESQ55480">
    <property type="protein sequence ID" value="ESQ55480"/>
    <property type="gene ID" value="EUTSA_v10027557mg"/>
</dbReference>
<organism evidence="4 5">
    <name type="scientific">Eutrema salsugineum</name>
    <name type="common">Saltwater cress</name>
    <name type="synonym">Sisymbrium salsugineum</name>
    <dbReference type="NCBI Taxonomy" id="72664"/>
    <lineage>
        <taxon>Eukaryota</taxon>
        <taxon>Viridiplantae</taxon>
        <taxon>Streptophyta</taxon>
        <taxon>Embryophyta</taxon>
        <taxon>Tracheophyta</taxon>
        <taxon>Spermatophyta</taxon>
        <taxon>Magnoliopsida</taxon>
        <taxon>eudicotyledons</taxon>
        <taxon>Gunneridae</taxon>
        <taxon>Pentapetalae</taxon>
        <taxon>rosids</taxon>
        <taxon>malvids</taxon>
        <taxon>Brassicales</taxon>
        <taxon>Brassicaceae</taxon>
        <taxon>Eutremeae</taxon>
        <taxon>Eutrema</taxon>
    </lineage>
</organism>
<dbReference type="OMA" id="MQVEQVM"/>
<keyword evidence="1" id="KW-0539">Nucleus</keyword>
<protein>
    <recommendedName>
        <fullName evidence="3">TFIIS N-terminal domain-containing protein</fullName>
    </recommendedName>
</protein>